<dbReference type="SMART" id="SM00401">
    <property type="entry name" value="ZnF_GATA"/>
    <property type="match status" value="1"/>
</dbReference>
<dbReference type="CDD" id="cd00202">
    <property type="entry name" value="ZnF_GATA"/>
    <property type="match status" value="1"/>
</dbReference>
<protein>
    <recommendedName>
        <fullName evidence="11">GATA-type domain-containing protein</fullName>
    </recommendedName>
</protein>
<keyword evidence="6" id="KW-0238">DNA-binding</keyword>
<feature type="compositionally biased region" description="Polar residues" evidence="10">
    <location>
        <begin position="41"/>
        <end position="59"/>
    </location>
</feature>
<evidence type="ECO:0000313" key="13">
    <source>
        <dbReference type="Proteomes" id="UP001318860"/>
    </source>
</evidence>
<evidence type="ECO:0000256" key="4">
    <source>
        <dbReference type="ARBA" id="ARBA00022833"/>
    </source>
</evidence>
<dbReference type="PROSITE" id="PS50114">
    <property type="entry name" value="GATA_ZN_FINGER_2"/>
    <property type="match status" value="1"/>
</dbReference>
<dbReference type="SUPFAM" id="SSF57716">
    <property type="entry name" value="Glucocorticoid receptor-like (DNA-binding domain)"/>
    <property type="match status" value="1"/>
</dbReference>
<accession>A0ABR0VWC3</accession>
<evidence type="ECO:0000256" key="9">
    <source>
        <dbReference type="PROSITE-ProRule" id="PRU00094"/>
    </source>
</evidence>
<proteinExistence type="inferred from homology"/>
<comment type="similarity">
    <text evidence="1">Belongs to the type IV zinc-finger family. Class A subfamily.</text>
</comment>
<keyword evidence="4" id="KW-0862">Zinc</keyword>
<dbReference type="EMBL" id="JABTTQ020000718">
    <property type="protein sequence ID" value="KAK6138536.1"/>
    <property type="molecule type" value="Genomic_DNA"/>
</dbReference>
<keyword evidence="13" id="KW-1185">Reference proteome</keyword>
<dbReference type="PROSITE" id="PS00344">
    <property type="entry name" value="GATA_ZN_FINGER_1"/>
    <property type="match status" value="1"/>
</dbReference>
<keyword evidence="8" id="KW-0804">Transcription</keyword>
<comment type="caution">
    <text evidence="12">The sequence shown here is derived from an EMBL/GenBank/DDBJ whole genome shotgun (WGS) entry which is preliminary data.</text>
</comment>
<evidence type="ECO:0000256" key="6">
    <source>
        <dbReference type="ARBA" id="ARBA00023125"/>
    </source>
</evidence>
<keyword evidence="3 9" id="KW-0863">Zinc-finger</keyword>
<keyword evidence="5" id="KW-0805">Transcription regulation</keyword>
<feature type="domain" description="GATA-type" evidence="11">
    <location>
        <begin position="175"/>
        <end position="211"/>
    </location>
</feature>
<dbReference type="PANTHER" id="PTHR45658:SF42">
    <property type="entry name" value="GATA TRANSCRIPTION FACTOR 1"/>
    <property type="match status" value="1"/>
</dbReference>
<sequence length="254" mass="28184">MGILDPKDACFGVDDDLFDFTFEGEAEEDKDPKTILKPADVSSSSPTNATPFSHETQTGSFPEFVEEELEWLSNKDAFPPIETCFGILSDSPQLLLNHHSPVSVLDNVSSTNSNSNDNGSTIAKVPTNFPVRARSTNRRRRGRVNFGGSLSQQILGLNQVNVENKRGSAKRSRGARSGKRCLHCQTDKTPQWREGPMGPRTLCNACGVRFRSGRLVPEYRPVKSPTFSSELHSNFHRKVVEMRKKEMAKGGTEQ</sequence>
<dbReference type="Pfam" id="PF00320">
    <property type="entry name" value="GATA"/>
    <property type="match status" value="1"/>
</dbReference>
<dbReference type="InterPro" id="IPR000679">
    <property type="entry name" value="Znf_GATA"/>
</dbReference>
<evidence type="ECO:0000259" key="11">
    <source>
        <dbReference type="PROSITE" id="PS50114"/>
    </source>
</evidence>
<dbReference type="InterPro" id="IPR013088">
    <property type="entry name" value="Znf_NHR/GATA"/>
</dbReference>
<name>A0ABR0VWC3_REHGL</name>
<dbReference type="PANTHER" id="PTHR45658">
    <property type="entry name" value="GATA TRANSCRIPTION FACTOR"/>
    <property type="match status" value="1"/>
</dbReference>
<evidence type="ECO:0000256" key="1">
    <source>
        <dbReference type="ARBA" id="ARBA00005694"/>
    </source>
</evidence>
<feature type="region of interest" description="Disordered" evidence="10">
    <location>
        <begin position="23"/>
        <end position="59"/>
    </location>
</feature>
<organism evidence="12 13">
    <name type="scientific">Rehmannia glutinosa</name>
    <name type="common">Chinese foxglove</name>
    <dbReference type="NCBI Taxonomy" id="99300"/>
    <lineage>
        <taxon>Eukaryota</taxon>
        <taxon>Viridiplantae</taxon>
        <taxon>Streptophyta</taxon>
        <taxon>Embryophyta</taxon>
        <taxon>Tracheophyta</taxon>
        <taxon>Spermatophyta</taxon>
        <taxon>Magnoliopsida</taxon>
        <taxon>eudicotyledons</taxon>
        <taxon>Gunneridae</taxon>
        <taxon>Pentapetalae</taxon>
        <taxon>asterids</taxon>
        <taxon>lamiids</taxon>
        <taxon>Lamiales</taxon>
        <taxon>Orobanchaceae</taxon>
        <taxon>Rehmannieae</taxon>
        <taxon>Rehmannia</taxon>
    </lineage>
</organism>
<evidence type="ECO:0000313" key="12">
    <source>
        <dbReference type="EMBL" id="KAK6138536.1"/>
    </source>
</evidence>
<gene>
    <name evidence="12" type="ORF">DH2020_027720</name>
</gene>
<evidence type="ECO:0000256" key="5">
    <source>
        <dbReference type="ARBA" id="ARBA00023015"/>
    </source>
</evidence>
<keyword evidence="7" id="KW-0010">Activator</keyword>
<dbReference type="InterPro" id="IPR051140">
    <property type="entry name" value="GATA_TF"/>
</dbReference>
<evidence type="ECO:0000256" key="7">
    <source>
        <dbReference type="ARBA" id="ARBA00023159"/>
    </source>
</evidence>
<dbReference type="Proteomes" id="UP001318860">
    <property type="component" value="Unassembled WGS sequence"/>
</dbReference>
<evidence type="ECO:0000256" key="3">
    <source>
        <dbReference type="ARBA" id="ARBA00022771"/>
    </source>
</evidence>
<reference evidence="12 13" key="1">
    <citation type="journal article" date="2021" name="Comput. Struct. Biotechnol. J.">
        <title>De novo genome assembly of the potent medicinal plant Rehmannia glutinosa using nanopore technology.</title>
        <authorList>
            <person name="Ma L."/>
            <person name="Dong C."/>
            <person name="Song C."/>
            <person name="Wang X."/>
            <person name="Zheng X."/>
            <person name="Niu Y."/>
            <person name="Chen S."/>
            <person name="Feng W."/>
        </authorList>
    </citation>
    <scope>NUCLEOTIDE SEQUENCE [LARGE SCALE GENOMIC DNA]</scope>
    <source>
        <strain evidence="12">DH-2019</strain>
    </source>
</reference>
<evidence type="ECO:0000256" key="2">
    <source>
        <dbReference type="ARBA" id="ARBA00022723"/>
    </source>
</evidence>
<evidence type="ECO:0000256" key="10">
    <source>
        <dbReference type="SAM" id="MobiDB-lite"/>
    </source>
</evidence>
<evidence type="ECO:0000256" key="8">
    <source>
        <dbReference type="ARBA" id="ARBA00023163"/>
    </source>
</evidence>
<keyword evidence="2" id="KW-0479">Metal-binding</keyword>
<dbReference type="Gene3D" id="3.30.50.10">
    <property type="entry name" value="Erythroid Transcription Factor GATA-1, subunit A"/>
    <property type="match status" value="1"/>
</dbReference>